<organism evidence="1 2">
    <name type="scientific">Bacillus pacificus</name>
    <dbReference type="NCBI Taxonomy" id="2026187"/>
    <lineage>
        <taxon>Bacteria</taxon>
        <taxon>Bacillati</taxon>
        <taxon>Bacillota</taxon>
        <taxon>Bacilli</taxon>
        <taxon>Bacillales</taxon>
        <taxon>Bacillaceae</taxon>
        <taxon>Bacillus</taxon>
        <taxon>Bacillus cereus group</taxon>
    </lineage>
</organism>
<dbReference type="RefSeq" id="WP_046941647.1">
    <property type="nucleotide sequence ID" value="NZ_JAFLOQ010000003.1"/>
</dbReference>
<sequence>MGRKRKPDYLKKSNLILRLPNPVIWELAESGNASREAERIILEAIKVDMKKYEMEEESKINE</sequence>
<comment type="caution">
    <text evidence="1">The sequence shown here is derived from an EMBL/GenBank/DDBJ whole genome shotgun (WGS) entry which is preliminary data.</text>
</comment>
<accession>A0AAW6Z588</accession>
<gene>
    <name evidence="1" type="ORF">OWO78_27900</name>
</gene>
<dbReference type="EMBL" id="JAPNPE010000031">
    <property type="protein sequence ID" value="MDK7395144.1"/>
    <property type="molecule type" value="Genomic_DNA"/>
</dbReference>
<evidence type="ECO:0000313" key="2">
    <source>
        <dbReference type="Proteomes" id="UP001174229"/>
    </source>
</evidence>
<reference evidence="1" key="1">
    <citation type="submission" date="2022-11" db="EMBL/GenBank/DDBJ databases">
        <title>WGS-based characterization of Bacillus cereus isolated from food &amp; feed additives.</title>
        <authorList>
            <person name="Bogaerts B."/>
            <person name="Fraiture M.-A."/>
            <person name="Roosens N.H.C."/>
            <person name="De Keersmaecker S.C.J."/>
            <person name="Vanneste K."/>
        </authorList>
    </citation>
    <scope>NUCLEOTIDE SEQUENCE</scope>
    <source>
        <strain evidence="1">74.2</strain>
    </source>
</reference>
<evidence type="ECO:0008006" key="3">
    <source>
        <dbReference type="Google" id="ProtNLM"/>
    </source>
</evidence>
<dbReference type="AlphaFoldDB" id="A0AAW6Z588"/>
<evidence type="ECO:0000313" key="1">
    <source>
        <dbReference type="EMBL" id="MDK7395144.1"/>
    </source>
</evidence>
<name>A0AAW6Z588_9BACI</name>
<protein>
    <recommendedName>
        <fullName evidence="3">Transcriptional regulator</fullName>
    </recommendedName>
</protein>
<dbReference type="Proteomes" id="UP001174229">
    <property type="component" value="Unassembled WGS sequence"/>
</dbReference>
<proteinExistence type="predicted"/>